<dbReference type="EMBL" id="QTSX02003010">
    <property type="protein sequence ID" value="KAJ9072423.1"/>
    <property type="molecule type" value="Genomic_DNA"/>
</dbReference>
<sequence length="81" mass="8892">MACGLMDYEIQEPHCYDGTLDQLGSETSGVNAAIHHVSILPSMVYFEDKYLSCAFAPQNESMSELFPDSVQLTCLTHACGE</sequence>
<keyword evidence="2" id="KW-1185">Reference proteome</keyword>
<dbReference type="Proteomes" id="UP001165960">
    <property type="component" value="Unassembled WGS sequence"/>
</dbReference>
<reference evidence="1" key="1">
    <citation type="submission" date="2022-04" db="EMBL/GenBank/DDBJ databases">
        <title>Genome of the entomopathogenic fungus Entomophthora muscae.</title>
        <authorList>
            <person name="Elya C."/>
            <person name="Lovett B.R."/>
            <person name="Lee E."/>
            <person name="Macias A.M."/>
            <person name="Hajek A.E."/>
            <person name="De Bivort B.L."/>
            <person name="Kasson M.T."/>
            <person name="De Fine Licht H.H."/>
            <person name="Stajich J.E."/>
        </authorList>
    </citation>
    <scope>NUCLEOTIDE SEQUENCE</scope>
    <source>
        <strain evidence="1">Berkeley</strain>
    </source>
</reference>
<protein>
    <submittedName>
        <fullName evidence="1">Uncharacterized protein</fullName>
    </submittedName>
</protein>
<gene>
    <name evidence="1" type="ORF">DSO57_1027650</name>
</gene>
<comment type="caution">
    <text evidence="1">The sequence shown here is derived from an EMBL/GenBank/DDBJ whole genome shotgun (WGS) entry which is preliminary data.</text>
</comment>
<evidence type="ECO:0000313" key="2">
    <source>
        <dbReference type="Proteomes" id="UP001165960"/>
    </source>
</evidence>
<accession>A0ACC2TCZ6</accession>
<evidence type="ECO:0000313" key="1">
    <source>
        <dbReference type="EMBL" id="KAJ9072423.1"/>
    </source>
</evidence>
<proteinExistence type="predicted"/>
<name>A0ACC2TCZ6_9FUNG</name>
<organism evidence="1 2">
    <name type="scientific">Entomophthora muscae</name>
    <dbReference type="NCBI Taxonomy" id="34485"/>
    <lineage>
        <taxon>Eukaryota</taxon>
        <taxon>Fungi</taxon>
        <taxon>Fungi incertae sedis</taxon>
        <taxon>Zoopagomycota</taxon>
        <taxon>Entomophthoromycotina</taxon>
        <taxon>Entomophthoromycetes</taxon>
        <taxon>Entomophthorales</taxon>
        <taxon>Entomophthoraceae</taxon>
        <taxon>Entomophthora</taxon>
    </lineage>
</organism>